<dbReference type="Gene3D" id="3.40.50.2000">
    <property type="entry name" value="Glycogen Phosphorylase B"/>
    <property type="match status" value="2"/>
</dbReference>
<gene>
    <name evidence="14" type="ORF">AR1Y2_2315</name>
</gene>
<evidence type="ECO:0000256" key="4">
    <source>
        <dbReference type="ARBA" id="ARBA00006047"/>
    </source>
</evidence>
<dbReference type="EC" id="2.4.1.1" evidence="13"/>
<comment type="function">
    <text evidence="13">Allosteric enzyme that catalyzes the rate-limiting step in glycogen catabolism, the phosphorolytic cleavage of glycogen to produce glucose-1-phosphate, and plays a central role in maintaining cellular and organismal glucose homeostasis.</text>
</comment>
<evidence type="ECO:0000256" key="13">
    <source>
        <dbReference type="RuleBase" id="RU000587"/>
    </source>
</evidence>
<dbReference type="Proteomes" id="UP000298653">
    <property type="component" value="Chromosome"/>
</dbReference>
<dbReference type="Pfam" id="PF00343">
    <property type="entry name" value="Phosphorylase"/>
    <property type="match status" value="1"/>
</dbReference>
<dbReference type="InterPro" id="IPR035090">
    <property type="entry name" value="Pyridoxal_P_attach_site"/>
</dbReference>
<dbReference type="EMBL" id="CP040058">
    <property type="protein sequence ID" value="QCP35769.1"/>
    <property type="molecule type" value="Genomic_DNA"/>
</dbReference>
<dbReference type="FunFam" id="3.40.50.2000:FF:000003">
    <property type="entry name" value="Alpha-1,4 glucan phosphorylase"/>
    <property type="match status" value="1"/>
</dbReference>
<evidence type="ECO:0000256" key="7">
    <source>
        <dbReference type="ARBA" id="ARBA00022676"/>
    </source>
</evidence>
<comment type="similarity">
    <text evidence="4 13">Belongs to the glycogen phosphorylase family.</text>
</comment>
<evidence type="ECO:0000313" key="14">
    <source>
        <dbReference type="EMBL" id="QCP35769.1"/>
    </source>
</evidence>
<keyword evidence="10 13" id="KW-0119">Carbohydrate metabolism</keyword>
<proteinExistence type="inferred from homology"/>
<dbReference type="PANTHER" id="PTHR11468:SF3">
    <property type="entry name" value="GLYCOGEN PHOSPHORYLASE, LIVER FORM"/>
    <property type="match status" value="1"/>
</dbReference>
<dbReference type="SUPFAM" id="SSF53756">
    <property type="entry name" value="UDP-Glycosyltransferase/glycogen phosphorylase"/>
    <property type="match status" value="1"/>
</dbReference>
<organism evidence="14 15">
    <name type="scientific">Anaerostipes rhamnosivorans</name>
    <dbReference type="NCBI Taxonomy" id="1229621"/>
    <lineage>
        <taxon>Bacteria</taxon>
        <taxon>Bacillati</taxon>
        <taxon>Bacillota</taxon>
        <taxon>Clostridia</taxon>
        <taxon>Lachnospirales</taxon>
        <taxon>Lachnospiraceae</taxon>
        <taxon>Anaerostipes</taxon>
    </lineage>
</organism>
<keyword evidence="7 13" id="KW-0328">Glycosyltransferase</keyword>
<keyword evidence="9 12" id="KW-0663">Pyridoxal phosphate</keyword>
<accession>A0A4P8IKT8</accession>
<evidence type="ECO:0000256" key="2">
    <source>
        <dbReference type="ARBA" id="ARBA00001933"/>
    </source>
</evidence>
<keyword evidence="5" id="KW-0963">Cytoplasm</keyword>
<sequence>MKIVNNNSKVQEIISNVENKLNNNFGTTLEEATRDELYKAGAGCIRDDIMHLWTKSRKKTEDLGLKKLYYMSAEFLMGRAYSNNLINSGVFKDYKEAFEKMGIDFDDILDEESDPGLGNGGLGRLAACFLDSLSTLNLPAIGCGIRYEYGLFQQKIIDGSQVEVEDDWLRDGFVWEVERPELAMEVRFNGEIKENWTEDGLKIEHYNYHTVLAVPYDVPVMGYKTNAPATLRLWSARSKQNFDLHSFNEGRYEKASADSEFAEVISKVLYPADDHMQGKLLRLKQFYFLTSATMQLMVKNHKEKRGDLHTLPEYAAVQINDTHPTLAIPELMRILMDEEGFGWEEAEDIVSQIFNYTNHTIMAEALECWDENMFKLLLPRIYQIICIMNQKYCERLRTYYPNDEAKIAYMSIIGNNQIRMANLCVAVCHRVNGVSQLHGDILKTNLFHDSYNIYPQKYLAITNGITHRRWLALANPELCDLIQEHVRGDILSDYRLFEKILPLADNADFCKKYDAIKQRNKKRLAKYLKQKQGIEINPDSLIDVQCKRLHEYKRQLLKCLHIIYLYKQVKKNPDFLSKPITFIFGAKAAPGYQRAKEIIRLINSIGDMVNNDPDTKDKMQVVFVENYSVSVAEVLIPAADISEQLSTAGLEASGTGNMKFMMNGALTLGTMDGANVEIFEQVGDDNIFIFGATVDEINSMKQYRTYNPGTIFEKNPMIREVCNCLIAGELPRYGKRKYSDIYQSLLFGEYNIPDQYFVLYDLPSYVEEFEKVYDTYINHHDEWVKKAVINTAKSGFFSSDRTIEEYNDKIWNLPTYK</sequence>
<evidence type="ECO:0000256" key="3">
    <source>
        <dbReference type="ARBA" id="ARBA00004496"/>
    </source>
</evidence>
<dbReference type="CDD" id="cd04300">
    <property type="entry name" value="GT35_Glycogen_Phosphorylase"/>
    <property type="match status" value="1"/>
</dbReference>
<comment type="function">
    <text evidence="11">Phosphorylase is an important allosteric enzyme in carbohydrate metabolism. Enzymes from different sources differ in their regulatory mechanisms and in their natural substrates. However, all known phosphorylases share catalytic and structural properties.</text>
</comment>
<evidence type="ECO:0000256" key="12">
    <source>
        <dbReference type="PIRSR" id="PIRSR000460-1"/>
    </source>
</evidence>
<evidence type="ECO:0000256" key="8">
    <source>
        <dbReference type="ARBA" id="ARBA00022679"/>
    </source>
</evidence>
<evidence type="ECO:0000313" key="15">
    <source>
        <dbReference type="Proteomes" id="UP000298653"/>
    </source>
</evidence>
<dbReference type="PANTHER" id="PTHR11468">
    <property type="entry name" value="GLYCOGEN PHOSPHORYLASE"/>
    <property type="match status" value="1"/>
</dbReference>
<dbReference type="InterPro" id="IPR011833">
    <property type="entry name" value="Glycg_phsphrylas"/>
</dbReference>
<dbReference type="AlphaFoldDB" id="A0A4P8IKT8"/>
<keyword evidence="6" id="KW-0021">Allosteric enzyme</keyword>
<name>A0A4P8IKT8_9FIRM</name>
<evidence type="ECO:0000256" key="6">
    <source>
        <dbReference type="ARBA" id="ARBA00022533"/>
    </source>
</evidence>
<comment type="cofactor">
    <cofactor evidence="2 13">
        <name>pyridoxal 5'-phosphate</name>
        <dbReference type="ChEBI" id="CHEBI:597326"/>
    </cofactor>
</comment>
<dbReference type="InterPro" id="IPR000811">
    <property type="entry name" value="Glyco_trans_35"/>
</dbReference>
<evidence type="ECO:0000256" key="5">
    <source>
        <dbReference type="ARBA" id="ARBA00022490"/>
    </source>
</evidence>
<evidence type="ECO:0000256" key="1">
    <source>
        <dbReference type="ARBA" id="ARBA00001275"/>
    </source>
</evidence>
<reference evidence="14 15" key="1">
    <citation type="submission" date="2019-05" db="EMBL/GenBank/DDBJ databases">
        <title>Complete genome sequencing of Anaerostipes rhamnosivorans.</title>
        <authorList>
            <person name="Bui T.P.N."/>
            <person name="de Vos W.M."/>
        </authorList>
    </citation>
    <scope>NUCLEOTIDE SEQUENCE [LARGE SCALE GENOMIC DNA]</scope>
    <source>
        <strain evidence="14 15">1y2</strain>
    </source>
</reference>
<comment type="subcellular location">
    <subcellularLocation>
        <location evidence="3">Cytoplasm</location>
    </subcellularLocation>
</comment>
<keyword evidence="15" id="KW-1185">Reference proteome</keyword>
<evidence type="ECO:0000256" key="10">
    <source>
        <dbReference type="ARBA" id="ARBA00023277"/>
    </source>
</evidence>
<comment type="catalytic activity">
    <reaction evidence="1 13">
        <text>[(1-&gt;4)-alpha-D-glucosyl](n) + phosphate = [(1-&gt;4)-alpha-D-glucosyl](n-1) + alpha-D-glucose 1-phosphate</text>
        <dbReference type="Rhea" id="RHEA:41732"/>
        <dbReference type="Rhea" id="RHEA-COMP:9584"/>
        <dbReference type="Rhea" id="RHEA-COMP:9586"/>
        <dbReference type="ChEBI" id="CHEBI:15444"/>
        <dbReference type="ChEBI" id="CHEBI:43474"/>
        <dbReference type="ChEBI" id="CHEBI:58601"/>
        <dbReference type="EC" id="2.4.1.1"/>
    </reaction>
</comment>
<dbReference type="NCBIfam" id="TIGR02093">
    <property type="entry name" value="P_ylase"/>
    <property type="match status" value="1"/>
</dbReference>
<dbReference type="FunFam" id="3.40.50.2000:FF:000153">
    <property type="entry name" value="Alpha-1,4 glucan phosphorylase"/>
    <property type="match status" value="1"/>
</dbReference>
<protein>
    <recommendedName>
        <fullName evidence="13">Alpha-1,4 glucan phosphorylase</fullName>
        <ecNumber evidence="13">2.4.1.1</ecNumber>
    </recommendedName>
</protein>
<dbReference type="RefSeq" id="WP_137329090.1">
    <property type="nucleotide sequence ID" value="NZ_CP040058.1"/>
</dbReference>
<dbReference type="PROSITE" id="PS00102">
    <property type="entry name" value="PHOSPHORYLASE"/>
    <property type="match status" value="1"/>
</dbReference>
<evidence type="ECO:0000256" key="9">
    <source>
        <dbReference type="ARBA" id="ARBA00022898"/>
    </source>
</evidence>
<feature type="modified residue" description="N6-(pyridoxal phosphate)lysine" evidence="12">
    <location>
        <position position="659"/>
    </location>
</feature>
<dbReference type="OrthoDB" id="9760804at2"/>
<dbReference type="GO" id="GO:0030170">
    <property type="term" value="F:pyridoxal phosphate binding"/>
    <property type="evidence" value="ECO:0007669"/>
    <property type="project" value="InterPro"/>
</dbReference>
<dbReference type="KEGG" id="arf:AR1Y2_2315"/>
<dbReference type="GO" id="GO:0008184">
    <property type="term" value="F:glycogen phosphorylase activity"/>
    <property type="evidence" value="ECO:0007669"/>
    <property type="project" value="InterPro"/>
</dbReference>
<keyword evidence="8 13" id="KW-0808">Transferase</keyword>
<dbReference type="GO" id="GO:0005980">
    <property type="term" value="P:glycogen catabolic process"/>
    <property type="evidence" value="ECO:0007669"/>
    <property type="project" value="TreeGrafter"/>
</dbReference>
<dbReference type="GO" id="GO:0005737">
    <property type="term" value="C:cytoplasm"/>
    <property type="evidence" value="ECO:0007669"/>
    <property type="project" value="UniProtKB-SubCell"/>
</dbReference>
<evidence type="ECO:0000256" key="11">
    <source>
        <dbReference type="ARBA" id="ARBA00025174"/>
    </source>
</evidence>
<dbReference type="PIRSF" id="PIRSF000460">
    <property type="entry name" value="Pprylas_GlgP"/>
    <property type="match status" value="1"/>
</dbReference>